<dbReference type="RefSeq" id="WP_093953876.1">
    <property type="nucleotide sequence ID" value="NZ_NMUL01000069.1"/>
</dbReference>
<dbReference type="EMBL" id="NMUL01000069">
    <property type="protein sequence ID" value="OXM59874.1"/>
    <property type="molecule type" value="Genomic_DNA"/>
</dbReference>
<comment type="caution">
    <text evidence="1">The sequence shown here is derived from an EMBL/GenBank/DDBJ whole genome shotgun (WGS) entry which is preliminary data.</text>
</comment>
<keyword evidence="2" id="KW-1185">Reference proteome</keyword>
<dbReference type="AlphaFoldDB" id="A0A229SM64"/>
<dbReference type="Proteomes" id="UP000215199">
    <property type="component" value="Unassembled WGS sequence"/>
</dbReference>
<accession>A0A229SM64</accession>
<dbReference type="OrthoDB" id="4316418at2"/>
<proteinExistence type="predicted"/>
<evidence type="ECO:0008006" key="3">
    <source>
        <dbReference type="Google" id="ProtNLM"/>
    </source>
</evidence>
<gene>
    <name evidence="1" type="ORF">CF165_45710</name>
</gene>
<sequence length="126" mass="13819">MTLIVQSVAESPSLAVDAPPAYGYLRVPDDVPDHQVLRLERALIAFAESEGLSFAGFFFEFEWGLRKGFNDLIAELVRTGAHHVVVPSLRHLALSTRLQDARQDRLAREAGAVVLARLPSVVNPST</sequence>
<organism evidence="1 2">
    <name type="scientific">Amycolatopsis vastitatis</name>
    <dbReference type="NCBI Taxonomy" id="1905142"/>
    <lineage>
        <taxon>Bacteria</taxon>
        <taxon>Bacillati</taxon>
        <taxon>Actinomycetota</taxon>
        <taxon>Actinomycetes</taxon>
        <taxon>Pseudonocardiales</taxon>
        <taxon>Pseudonocardiaceae</taxon>
        <taxon>Amycolatopsis</taxon>
    </lineage>
</organism>
<evidence type="ECO:0000313" key="1">
    <source>
        <dbReference type="EMBL" id="OXM59874.1"/>
    </source>
</evidence>
<name>A0A229SM64_9PSEU</name>
<reference evidence="2" key="1">
    <citation type="submission" date="2017-07" db="EMBL/GenBank/DDBJ databases">
        <title>Comparative genome mining reveals phylogenetic distribution patterns of secondary metabolites in Amycolatopsis.</title>
        <authorList>
            <person name="Adamek M."/>
            <person name="Alanjary M."/>
            <person name="Sales-Ortells H."/>
            <person name="Goodfellow M."/>
            <person name="Bull A.T."/>
            <person name="Kalinowski J."/>
            <person name="Ziemert N."/>
        </authorList>
    </citation>
    <scope>NUCLEOTIDE SEQUENCE [LARGE SCALE GENOMIC DNA]</scope>
    <source>
        <strain evidence="2">H5</strain>
    </source>
</reference>
<evidence type="ECO:0000313" key="2">
    <source>
        <dbReference type="Proteomes" id="UP000215199"/>
    </source>
</evidence>
<protein>
    <recommendedName>
        <fullName evidence="3">Resolvase/invertase-type recombinase catalytic domain-containing protein</fullName>
    </recommendedName>
</protein>